<feature type="domain" description="Beta-lactamase-related" evidence="2">
    <location>
        <begin position="43"/>
        <end position="343"/>
    </location>
</feature>
<dbReference type="PANTHER" id="PTHR46825:SF9">
    <property type="entry name" value="BETA-LACTAMASE-RELATED DOMAIN-CONTAINING PROTEIN"/>
    <property type="match status" value="1"/>
</dbReference>
<dbReference type="SUPFAM" id="SSF56601">
    <property type="entry name" value="beta-lactamase/transpeptidase-like"/>
    <property type="match status" value="1"/>
</dbReference>
<evidence type="ECO:0000313" key="3">
    <source>
        <dbReference type="EMBL" id="QTC88349.1"/>
    </source>
</evidence>
<evidence type="ECO:0000313" key="4">
    <source>
        <dbReference type="Proteomes" id="UP000663942"/>
    </source>
</evidence>
<dbReference type="Pfam" id="PF00144">
    <property type="entry name" value="Beta-lactamase"/>
    <property type="match status" value="1"/>
</dbReference>
<keyword evidence="1" id="KW-0732">Signal</keyword>
<dbReference type="EMBL" id="CP062006">
    <property type="protein sequence ID" value="QTC88349.1"/>
    <property type="molecule type" value="Genomic_DNA"/>
</dbReference>
<evidence type="ECO:0000256" key="1">
    <source>
        <dbReference type="SAM" id="SignalP"/>
    </source>
</evidence>
<sequence length="549" mass="58256">MRPVICITLAACLLTGLASTAVAQSRVAIDLEPAFATIAQTGPGCVAGVRSPGAPDQIVARGQSDLEHADPLTADSIIETGSLAKQFTAAAIMLLVEDGKASLDDDIRRYLPEMPDYGVPITLRHLLNHTSGLREQWSLLALTGNGPGAQVHSMPLILELASRQKELNFKPGDEFFYTNTNYALAAMIVERISGVSLQQFTDERLFQPLGMSHTRWREDFRTVVPGRATAYAPTETGFIANMPFTNVYGNGGMLTTVGDLLRWNAFLDQPSVLAGGTALAAALQVPGRLNDGKPLVYGLGLELAPDQGRRLVAHSGSTGGYKTWLARYPDQGVSIAVLCNNGGINPIAMGEQIAELVLPAGRTASSAEGAAATAAVQTSNVDLTPYPGLFRNPVTGALVQVEAVNGQLTLKQGGVRALAALGEDRFQAPDGEQVRFARTNAKATELNLSQGRFVAVPPAASDPAALSALVGTYYSPELDTRISLIQRGDGLVVRQPFAVEWPLSPSFADGFTARLRGSTTFVFERDADGDVTGVRAWANGVRGLLFSKQ</sequence>
<evidence type="ECO:0000259" key="2">
    <source>
        <dbReference type="Pfam" id="PF00144"/>
    </source>
</evidence>
<accession>A0ABX7SLX2</accession>
<dbReference type="Gene3D" id="3.40.710.10">
    <property type="entry name" value="DD-peptidase/beta-lactamase superfamily"/>
    <property type="match status" value="1"/>
</dbReference>
<keyword evidence="3" id="KW-0378">Hydrolase</keyword>
<dbReference type="RefSeq" id="WP_207825483.1">
    <property type="nucleotide sequence ID" value="NZ_CP062006.1"/>
</dbReference>
<feature type="signal peptide" evidence="1">
    <location>
        <begin position="1"/>
        <end position="23"/>
    </location>
</feature>
<dbReference type="GO" id="GO:0016787">
    <property type="term" value="F:hydrolase activity"/>
    <property type="evidence" value="ECO:0007669"/>
    <property type="project" value="UniProtKB-KW"/>
</dbReference>
<dbReference type="InterPro" id="IPR001466">
    <property type="entry name" value="Beta-lactam-related"/>
</dbReference>
<dbReference type="InterPro" id="IPR012338">
    <property type="entry name" value="Beta-lactam/transpept-like"/>
</dbReference>
<protein>
    <submittedName>
        <fullName evidence="3">Serine hydrolase</fullName>
    </submittedName>
</protein>
<proteinExistence type="predicted"/>
<dbReference type="PANTHER" id="PTHR46825">
    <property type="entry name" value="D-ALANYL-D-ALANINE-CARBOXYPEPTIDASE/ENDOPEPTIDASE AMPH"/>
    <property type="match status" value="1"/>
</dbReference>
<dbReference type="Proteomes" id="UP000663942">
    <property type="component" value="Chromosome"/>
</dbReference>
<dbReference type="InterPro" id="IPR050491">
    <property type="entry name" value="AmpC-like"/>
</dbReference>
<gene>
    <name evidence="3" type="ORF">IFE19_02830</name>
</gene>
<name>A0ABX7SLX2_9CAUL</name>
<organism evidence="3 4">
    <name type="scientific">Brevundimonas pondensis</name>
    <dbReference type="NCBI Taxonomy" id="2774189"/>
    <lineage>
        <taxon>Bacteria</taxon>
        <taxon>Pseudomonadati</taxon>
        <taxon>Pseudomonadota</taxon>
        <taxon>Alphaproteobacteria</taxon>
        <taxon>Caulobacterales</taxon>
        <taxon>Caulobacteraceae</taxon>
        <taxon>Brevundimonas</taxon>
    </lineage>
</organism>
<keyword evidence="4" id="KW-1185">Reference proteome</keyword>
<feature type="chain" id="PRO_5047348989" evidence="1">
    <location>
        <begin position="24"/>
        <end position="549"/>
    </location>
</feature>
<reference evidence="3 4" key="1">
    <citation type="submission" date="2020-09" db="EMBL/GenBank/DDBJ databases">
        <title>Brevundimonas sp. LVF1 isolated from an oligotrophic pond in Goettingen, Germany.</title>
        <authorList>
            <person name="Friedrich I."/>
            <person name="Klassen A."/>
            <person name="Neubauer H."/>
            <person name="Schneider D."/>
            <person name="Hertel R."/>
            <person name="Daniel R."/>
        </authorList>
    </citation>
    <scope>NUCLEOTIDE SEQUENCE [LARGE SCALE GENOMIC DNA]</scope>
    <source>
        <strain evidence="3 4">LVF1</strain>
    </source>
</reference>